<dbReference type="OrthoDB" id="195863at2"/>
<dbReference type="InterPro" id="IPR011006">
    <property type="entry name" value="CheY-like_superfamily"/>
</dbReference>
<reference evidence="3 4" key="1">
    <citation type="journal article" date="2015" name="Proc. Natl. Acad. Sci. U.S.A.">
        <title>Expanded metabolic versatility of ubiquitous nitrite-oxidizing bacteria from the genus Nitrospira.</title>
        <authorList>
            <person name="Koch H."/>
            <person name="Lucker S."/>
            <person name="Albertsen M."/>
            <person name="Kitzinger K."/>
            <person name="Herbold C."/>
            <person name="Spieck E."/>
            <person name="Nielsen P.H."/>
            <person name="Wagner M."/>
            <person name="Daims H."/>
        </authorList>
    </citation>
    <scope>NUCLEOTIDE SEQUENCE [LARGE SCALE GENOMIC DNA]</scope>
    <source>
        <strain evidence="3 4">NSP M-1</strain>
    </source>
</reference>
<dbReference type="PROSITE" id="PS50110">
    <property type="entry name" value="RESPONSE_REGULATORY"/>
    <property type="match status" value="1"/>
</dbReference>
<accession>A0A0K2GDS5</accession>
<dbReference type="KEGG" id="nmv:NITMOv2_2695"/>
<dbReference type="InterPro" id="IPR001789">
    <property type="entry name" value="Sig_transdc_resp-reg_receiver"/>
</dbReference>
<dbReference type="SUPFAM" id="SSF52172">
    <property type="entry name" value="CheY-like"/>
    <property type="match status" value="1"/>
</dbReference>
<protein>
    <submittedName>
        <fullName evidence="3">Response regulator, CheY-like</fullName>
    </submittedName>
</protein>
<evidence type="ECO:0000313" key="4">
    <source>
        <dbReference type="Proteomes" id="UP000069205"/>
    </source>
</evidence>
<sequence length="154" mass="17322">MEPRRMERILVVEDNDEDFTALARVLNRATAAALIRCRDGEEVLACLDRLTHDVSSAPAQNRPSVILLDLNLPGTDGREVLAHIKRDPLLRSIPVVVFSTSSSPKDVTYCYEQGANGYMVKSVNFSQFEAALRTFTEYWEKAMLLPPRGRAEVR</sequence>
<dbReference type="Gene3D" id="3.40.50.2300">
    <property type="match status" value="1"/>
</dbReference>
<evidence type="ECO:0000256" key="1">
    <source>
        <dbReference type="PROSITE-ProRule" id="PRU00169"/>
    </source>
</evidence>
<dbReference type="PANTHER" id="PTHR44520">
    <property type="entry name" value="RESPONSE REGULATOR RCP1-RELATED"/>
    <property type="match status" value="1"/>
</dbReference>
<evidence type="ECO:0000313" key="3">
    <source>
        <dbReference type="EMBL" id="ALA59106.1"/>
    </source>
</evidence>
<dbReference type="Pfam" id="PF00072">
    <property type="entry name" value="Response_reg"/>
    <property type="match status" value="1"/>
</dbReference>
<keyword evidence="1" id="KW-0597">Phosphoprotein</keyword>
<gene>
    <name evidence="3" type="primary">rcp</name>
    <name evidence="3" type="ORF">NITMOv2_2695</name>
</gene>
<dbReference type="PANTHER" id="PTHR44520:SF2">
    <property type="entry name" value="RESPONSE REGULATOR RCP1"/>
    <property type="match status" value="1"/>
</dbReference>
<feature type="domain" description="Response regulatory" evidence="2">
    <location>
        <begin position="8"/>
        <end position="136"/>
    </location>
</feature>
<dbReference type="CDD" id="cd17557">
    <property type="entry name" value="REC_Rcp-like"/>
    <property type="match status" value="1"/>
</dbReference>
<dbReference type="EMBL" id="CP011801">
    <property type="protein sequence ID" value="ALA59106.1"/>
    <property type="molecule type" value="Genomic_DNA"/>
</dbReference>
<keyword evidence="4" id="KW-1185">Reference proteome</keyword>
<dbReference type="PATRIC" id="fig|42253.5.peg.2666"/>
<dbReference type="AlphaFoldDB" id="A0A0K2GDS5"/>
<dbReference type="Proteomes" id="UP000069205">
    <property type="component" value="Chromosome"/>
</dbReference>
<dbReference type="SMART" id="SM00448">
    <property type="entry name" value="REC"/>
    <property type="match status" value="1"/>
</dbReference>
<proteinExistence type="predicted"/>
<organism evidence="3 4">
    <name type="scientific">Nitrospira moscoviensis</name>
    <dbReference type="NCBI Taxonomy" id="42253"/>
    <lineage>
        <taxon>Bacteria</taxon>
        <taxon>Pseudomonadati</taxon>
        <taxon>Nitrospirota</taxon>
        <taxon>Nitrospiria</taxon>
        <taxon>Nitrospirales</taxon>
        <taxon>Nitrospiraceae</taxon>
        <taxon>Nitrospira</taxon>
    </lineage>
</organism>
<dbReference type="STRING" id="42253.NITMOv2_2695"/>
<evidence type="ECO:0000259" key="2">
    <source>
        <dbReference type="PROSITE" id="PS50110"/>
    </source>
</evidence>
<feature type="modified residue" description="4-aspartylphosphate" evidence="1">
    <location>
        <position position="69"/>
    </location>
</feature>
<dbReference type="GO" id="GO:0000160">
    <property type="term" value="P:phosphorelay signal transduction system"/>
    <property type="evidence" value="ECO:0007669"/>
    <property type="project" value="InterPro"/>
</dbReference>
<dbReference type="InterPro" id="IPR052893">
    <property type="entry name" value="TCS_response_regulator"/>
</dbReference>
<name>A0A0K2GDS5_NITMO</name>